<proteinExistence type="inferred from homology"/>
<feature type="domain" description="N-acetyltransferase ESCO acetyl-transferase" evidence="13">
    <location>
        <begin position="667"/>
        <end position="734"/>
    </location>
</feature>
<dbReference type="GO" id="GO:0005634">
    <property type="term" value="C:nucleus"/>
    <property type="evidence" value="ECO:0007669"/>
    <property type="project" value="UniProtKB-SubCell"/>
</dbReference>
<evidence type="ECO:0000256" key="6">
    <source>
        <dbReference type="ARBA" id="ARBA00022833"/>
    </source>
</evidence>
<evidence type="ECO:0000256" key="5">
    <source>
        <dbReference type="ARBA" id="ARBA00022771"/>
    </source>
</evidence>
<evidence type="ECO:0000256" key="8">
    <source>
        <dbReference type="ARBA" id="ARBA00023306"/>
    </source>
</evidence>
<evidence type="ECO:0000256" key="7">
    <source>
        <dbReference type="ARBA" id="ARBA00023242"/>
    </source>
</evidence>
<evidence type="ECO:0000256" key="1">
    <source>
        <dbReference type="ARBA" id="ARBA00004123"/>
    </source>
</evidence>
<sequence>SARGFEAEAVGGGGSSAEVIFAQARLDRPELPGAADPGPLSHQERRSRGLRHFIEMAAVTPRKRNRSSTSSDSMFLALGTPAKKLMMDITVDLSPVKTSTNLTFASQTKWSPSFSDDDKENQALPLKCSMSRKLDNSPLQIASIPMTACREFLGKVSPKSGSPYKPIVSAASFYSKEKRYLTPLERKLVNESRPLSWRDNDGDLPSANRTEKVEGNMNLIRNASSKTSKRQTDSRHTKTLPRNSKKAKVDIAPVKPVVEKENIIRPIEKKMEAPFRVLSMKTKPLLKLQMGAAFFSTGKKSHSGPKKLPSGLKSPQLLSSSAAEGDQLRLPGGTEFHSDDKKEVAKASDVSKHANMHQKKGNEDKEEDREKLANSISQKKEVIHKLKVSMQKIELIPFRCSDSSKPLTPEETDTRNLNADEAESSINRELDDQENIPFSQSPTENNKVSPSADVVYPIFSTPSVNKTRPQPFPDDLASPLGFSPPTKMVHTFQKTSKKTKELSKDFKDQMIIDAGQKHFGAIICKSCGMIYTAASPEDEAQHIQHHQRFLEGIKYVGWKKERVVAEFWDGKMVLVLPDDPKYAIKKAEDVRELVDNELGFKQIVLSCPSKIKTYFFVSNERKIVGCLIAEQIRQAFRVLSEPNVPQSPNQDVLQRHRAWRCSIKPEAAICGISRIWVFSLMRRRGIARRMVDVVRNTFMYGCYLSTDEIAFSDPTPDGKLFATKYCQTPNFLVYNFIS</sequence>
<dbReference type="EMBL" id="JAHGAV010001115">
    <property type="protein sequence ID" value="KAG6922823.1"/>
    <property type="molecule type" value="Genomic_DNA"/>
</dbReference>
<feature type="domain" description="N-acetyltransferase ESCO zinc-finger" evidence="12">
    <location>
        <begin position="509"/>
        <end position="548"/>
    </location>
</feature>
<keyword evidence="9" id="KW-0012">Acyltransferase</keyword>
<keyword evidence="5" id="KW-0863">Zinc-finger</keyword>
<dbReference type="GO" id="GO:0007064">
    <property type="term" value="P:mitotic sister chromatid cohesion"/>
    <property type="evidence" value="ECO:0007669"/>
    <property type="project" value="TreeGrafter"/>
</dbReference>
<dbReference type="GO" id="GO:0061733">
    <property type="term" value="F:protein-lysine-acetyltransferase activity"/>
    <property type="evidence" value="ECO:0007669"/>
    <property type="project" value="TreeGrafter"/>
</dbReference>
<comment type="subcellular location">
    <subcellularLocation>
        <location evidence="1">Nucleus</location>
    </subcellularLocation>
</comment>
<feature type="region of interest" description="Disordered" evidence="11">
    <location>
        <begin position="297"/>
        <end position="374"/>
    </location>
</feature>
<keyword evidence="15" id="KW-1185">Reference proteome</keyword>
<evidence type="ECO:0000313" key="14">
    <source>
        <dbReference type="EMBL" id="KAG6922823.1"/>
    </source>
</evidence>
<dbReference type="InterPro" id="IPR028009">
    <property type="entry name" value="ESCO_Acetyltransf_dom"/>
</dbReference>
<dbReference type="AlphaFoldDB" id="A0A8T1S2N7"/>
<evidence type="ECO:0000256" key="9">
    <source>
        <dbReference type="ARBA" id="ARBA00023315"/>
    </source>
</evidence>
<comment type="similarity">
    <text evidence="2">Belongs to the acetyltransferase family. ECO subfamily.</text>
</comment>
<keyword evidence="3" id="KW-0808">Transferase</keyword>
<dbReference type="PANTHER" id="PTHR45884:SF3">
    <property type="entry name" value="N-ACETYLTRANSFERASE ESCO2"/>
    <property type="match status" value="1"/>
</dbReference>
<feature type="compositionally biased region" description="Basic and acidic residues" evidence="11">
    <location>
        <begin position="336"/>
        <end position="352"/>
    </location>
</feature>
<keyword evidence="8" id="KW-0131">Cell cycle</keyword>
<keyword evidence="7" id="KW-0539">Nucleus</keyword>
<dbReference type="GO" id="GO:0008270">
    <property type="term" value="F:zinc ion binding"/>
    <property type="evidence" value="ECO:0007669"/>
    <property type="project" value="UniProtKB-KW"/>
</dbReference>
<reference evidence="14 15" key="1">
    <citation type="journal article" date="2020" name="G3 (Bethesda)">
        <title>Draft Genome of the Common Snapping Turtle, Chelydra serpentina, a Model for Phenotypic Plasticity in Reptiles.</title>
        <authorList>
            <person name="Das D."/>
            <person name="Singh S.K."/>
            <person name="Bierstedt J."/>
            <person name="Erickson A."/>
            <person name="Galli G.L.J."/>
            <person name="Crossley D.A. 2nd"/>
            <person name="Rhen T."/>
        </authorList>
    </citation>
    <scope>NUCLEOTIDE SEQUENCE [LARGE SCALE GENOMIC DNA]</scope>
    <source>
        <strain evidence="14">KW</strain>
    </source>
</reference>
<dbReference type="Proteomes" id="UP000765507">
    <property type="component" value="Unassembled WGS sequence"/>
</dbReference>
<name>A0A8T1S2N7_CHESE</name>
<evidence type="ECO:0000259" key="13">
    <source>
        <dbReference type="Pfam" id="PF13880"/>
    </source>
</evidence>
<evidence type="ECO:0000256" key="4">
    <source>
        <dbReference type="ARBA" id="ARBA00022723"/>
    </source>
</evidence>
<feature type="region of interest" description="Disordered" evidence="11">
    <location>
        <begin position="197"/>
        <end position="248"/>
    </location>
</feature>
<feature type="non-terminal residue" evidence="14">
    <location>
        <position position="738"/>
    </location>
</feature>
<feature type="compositionally biased region" description="Basic residues" evidence="11">
    <location>
        <begin position="237"/>
        <end position="246"/>
    </location>
</feature>
<dbReference type="Pfam" id="PF13880">
    <property type="entry name" value="Acetyltransf_13"/>
    <property type="match status" value="1"/>
</dbReference>
<protein>
    <submittedName>
        <fullName evidence="14">Establishment of sister chromatid cohesion N-acetyltransferase 2</fullName>
    </submittedName>
</protein>
<evidence type="ECO:0000256" key="10">
    <source>
        <dbReference type="ARBA" id="ARBA00047902"/>
    </source>
</evidence>
<dbReference type="PANTHER" id="PTHR45884">
    <property type="entry name" value="N-ACETYLTRANSFERASE ECO"/>
    <property type="match status" value="1"/>
</dbReference>
<comment type="catalytic activity">
    <reaction evidence="10">
        <text>L-lysyl-[protein] + acetyl-CoA = N(6)-acetyl-L-lysyl-[protein] + CoA + H(+)</text>
        <dbReference type="Rhea" id="RHEA:45948"/>
        <dbReference type="Rhea" id="RHEA-COMP:9752"/>
        <dbReference type="Rhea" id="RHEA-COMP:10731"/>
        <dbReference type="ChEBI" id="CHEBI:15378"/>
        <dbReference type="ChEBI" id="CHEBI:29969"/>
        <dbReference type="ChEBI" id="CHEBI:57287"/>
        <dbReference type="ChEBI" id="CHEBI:57288"/>
        <dbReference type="ChEBI" id="CHEBI:61930"/>
    </reaction>
</comment>
<accession>A0A8T1S2N7</accession>
<dbReference type="Pfam" id="PF13878">
    <property type="entry name" value="zf-C2H2_3"/>
    <property type="match status" value="1"/>
</dbReference>
<evidence type="ECO:0000256" key="11">
    <source>
        <dbReference type="SAM" id="MobiDB-lite"/>
    </source>
</evidence>
<dbReference type="GO" id="GO:0000785">
    <property type="term" value="C:chromatin"/>
    <property type="evidence" value="ECO:0007669"/>
    <property type="project" value="TreeGrafter"/>
</dbReference>
<gene>
    <name evidence="14" type="primary">ESCO2</name>
    <name evidence="14" type="ORF">G0U57_000937</name>
</gene>
<keyword evidence="6" id="KW-0862">Zinc</keyword>
<evidence type="ECO:0000313" key="15">
    <source>
        <dbReference type="Proteomes" id="UP000765507"/>
    </source>
</evidence>
<dbReference type="InterPro" id="IPR028005">
    <property type="entry name" value="AcTrfase_ESCO_Znf_dom"/>
</dbReference>
<comment type="caution">
    <text evidence="14">The sequence shown here is derived from an EMBL/GenBank/DDBJ whole genome shotgun (WGS) entry which is preliminary data.</text>
</comment>
<keyword evidence="4" id="KW-0479">Metal-binding</keyword>
<dbReference type="OrthoDB" id="428854at2759"/>
<evidence type="ECO:0000256" key="3">
    <source>
        <dbReference type="ARBA" id="ARBA00022679"/>
    </source>
</evidence>
<evidence type="ECO:0000259" key="12">
    <source>
        <dbReference type="Pfam" id="PF13878"/>
    </source>
</evidence>
<organism evidence="14 15">
    <name type="scientific">Chelydra serpentina</name>
    <name type="common">Snapping turtle</name>
    <name type="synonym">Testudo serpentina</name>
    <dbReference type="NCBI Taxonomy" id="8475"/>
    <lineage>
        <taxon>Eukaryota</taxon>
        <taxon>Metazoa</taxon>
        <taxon>Chordata</taxon>
        <taxon>Craniata</taxon>
        <taxon>Vertebrata</taxon>
        <taxon>Euteleostomi</taxon>
        <taxon>Archelosauria</taxon>
        <taxon>Testudinata</taxon>
        <taxon>Testudines</taxon>
        <taxon>Cryptodira</taxon>
        <taxon>Durocryptodira</taxon>
        <taxon>Americhelydia</taxon>
        <taxon>Chelydroidea</taxon>
        <taxon>Chelydridae</taxon>
        <taxon>Chelydra</taxon>
    </lineage>
</organism>
<feature type="compositionally biased region" description="Basic and acidic residues" evidence="11">
    <location>
        <begin position="360"/>
        <end position="374"/>
    </location>
</feature>
<evidence type="ECO:0000256" key="2">
    <source>
        <dbReference type="ARBA" id="ARBA00005816"/>
    </source>
</evidence>